<dbReference type="InterPro" id="IPR051820">
    <property type="entry name" value="FAD-binding_MO"/>
</dbReference>
<dbReference type="OrthoDB" id="312624at2"/>
<reference evidence="7 8" key="1">
    <citation type="submission" date="2017-07" db="EMBL/GenBank/DDBJ databases">
        <title>Sandarakinorhabdus cyanobacteriorum sp. nov., a novel bacterium isolated from cyanobacterial aggregates in a eutrophic lake.</title>
        <authorList>
            <person name="Cai H."/>
        </authorList>
    </citation>
    <scope>NUCLEOTIDE SEQUENCE [LARGE SCALE GENOMIC DNA]</scope>
    <source>
        <strain evidence="7 8">TH057</strain>
    </source>
</reference>
<dbReference type="GO" id="GO:0050661">
    <property type="term" value="F:NADP binding"/>
    <property type="evidence" value="ECO:0007669"/>
    <property type="project" value="InterPro"/>
</dbReference>
<dbReference type="GO" id="GO:0004499">
    <property type="term" value="F:N,N-dimethylaniline monooxygenase activity"/>
    <property type="evidence" value="ECO:0007669"/>
    <property type="project" value="InterPro"/>
</dbReference>
<dbReference type="PANTHER" id="PTHR43872">
    <property type="entry name" value="MONOOXYGENASE, PUTATIVE (AFU_ORTHOLOGUE AFUA_8G02570)-RELATED"/>
    <property type="match status" value="1"/>
</dbReference>
<dbReference type="AlphaFoldDB" id="A0A255Z0W0"/>
<gene>
    <name evidence="7" type="ORF">CHU93_01820</name>
</gene>
<comment type="similarity">
    <text evidence="2">Belongs to the FAD-binding monooxygenase family.</text>
</comment>
<dbReference type="SUPFAM" id="SSF51905">
    <property type="entry name" value="FAD/NAD(P)-binding domain"/>
    <property type="match status" value="1"/>
</dbReference>
<evidence type="ECO:0000256" key="5">
    <source>
        <dbReference type="ARBA" id="ARBA00023002"/>
    </source>
</evidence>
<evidence type="ECO:0000256" key="6">
    <source>
        <dbReference type="ARBA" id="ARBA00023033"/>
    </source>
</evidence>
<dbReference type="InterPro" id="IPR020946">
    <property type="entry name" value="Flavin_mOase-like"/>
</dbReference>
<dbReference type="InterPro" id="IPR036188">
    <property type="entry name" value="FAD/NAD-bd_sf"/>
</dbReference>
<evidence type="ECO:0000256" key="2">
    <source>
        <dbReference type="ARBA" id="ARBA00010139"/>
    </source>
</evidence>
<dbReference type="EMBL" id="NOXT01000060">
    <property type="protein sequence ID" value="OYQ35137.1"/>
    <property type="molecule type" value="Genomic_DNA"/>
</dbReference>
<proteinExistence type="inferred from homology"/>
<comment type="caution">
    <text evidence="7">The sequence shown here is derived from an EMBL/GenBank/DDBJ whole genome shotgun (WGS) entry which is preliminary data.</text>
</comment>
<dbReference type="GO" id="GO:0050660">
    <property type="term" value="F:flavin adenine dinucleotide binding"/>
    <property type="evidence" value="ECO:0007669"/>
    <property type="project" value="InterPro"/>
</dbReference>
<keyword evidence="5" id="KW-0560">Oxidoreductase</keyword>
<protein>
    <submittedName>
        <fullName evidence="7">FAD-containing monooxygenase EthA</fullName>
    </submittedName>
</protein>
<dbReference type="Proteomes" id="UP000216991">
    <property type="component" value="Unassembled WGS sequence"/>
</dbReference>
<comment type="cofactor">
    <cofactor evidence="1">
        <name>FAD</name>
        <dbReference type="ChEBI" id="CHEBI:57692"/>
    </cofactor>
</comment>
<dbReference type="Pfam" id="PF13450">
    <property type="entry name" value="NAD_binding_8"/>
    <property type="match status" value="1"/>
</dbReference>
<keyword evidence="6 7" id="KW-0503">Monooxygenase</keyword>
<evidence type="ECO:0000256" key="1">
    <source>
        <dbReference type="ARBA" id="ARBA00001974"/>
    </source>
</evidence>
<organism evidence="7 8">
    <name type="scientific">Sandarakinorhabdus cyanobacteriorum</name>
    <dbReference type="NCBI Taxonomy" id="1981098"/>
    <lineage>
        <taxon>Bacteria</taxon>
        <taxon>Pseudomonadati</taxon>
        <taxon>Pseudomonadota</taxon>
        <taxon>Alphaproteobacteria</taxon>
        <taxon>Sphingomonadales</taxon>
        <taxon>Sphingosinicellaceae</taxon>
        <taxon>Sandarakinorhabdus</taxon>
    </lineage>
</organism>
<name>A0A255Z0W0_9SPHN</name>
<keyword evidence="4" id="KW-0274">FAD</keyword>
<evidence type="ECO:0000256" key="4">
    <source>
        <dbReference type="ARBA" id="ARBA00022827"/>
    </source>
</evidence>
<keyword evidence="3" id="KW-0285">Flavoprotein</keyword>
<accession>A0A255Z0W0</accession>
<dbReference type="PANTHER" id="PTHR43872:SF1">
    <property type="entry name" value="MONOOXYGENASE, PUTATIVE (AFU_ORTHOLOGUE AFUA_8G02570)-RELATED"/>
    <property type="match status" value="1"/>
</dbReference>
<evidence type="ECO:0000256" key="3">
    <source>
        <dbReference type="ARBA" id="ARBA00022630"/>
    </source>
</evidence>
<dbReference type="Gene3D" id="3.50.50.60">
    <property type="entry name" value="FAD/NAD(P)-binding domain"/>
    <property type="match status" value="2"/>
</dbReference>
<keyword evidence="8" id="KW-1185">Reference proteome</keyword>
<sequence>MDMPVSRRPEDDGCCCDVDVLVVGAGISGLSAAWHLQNRLPGKRFVVLEREASYGGTWLTHKFPGIGSDSDLYTFGFRFKPWVGPPIATAAEIQAYLGEMIEENGLDRHIRYNHSIETAAWDSGSARWTLTARLPDGSRAMFRAKFLWMAQGYYRHHQGHWPDWPGMADFKGPILHTEEWDEATDYAGKRVVLIGSGATAATVVPAMAQTAAHITMIQRSPTWFMPGRNENELAELLRPIGVDEATIHDIVRKKIIHDQDQIVRQCRAAPDAVAAELLAGVQALLPDGYDMRHFTPSYRPWRQRLAFVPDGDLFAGIRAGKADVVTGTIARFTLDGVEMADGSHVPADMIVLATGFNLCVFGDIGFSIDSRPLDLAETVTWRGMMFTGVPNLVWVFGYFRASWTLRSDLIAEFTCRLLAHMDAKGADRVEVALPPDLAGSPDGLQLGPWADPDDFNPNYLTRDQHLLPRTAPGDEWRQTQDYWTEKDVIPQVDLDGPAFHYSRATVPLPA</sequence>
<evidence type="ECO:0000313" key="7">
    <source>
        <dbReference type="EMBL" id="OYQ35137.1"/>
    </source>
</evidence>
<dbReference type="Pfam" id="PF00743">
    <property type="entry name" value="FMO-like"/>
    <property type="match status" value="1"/>
</dbReference>
<evidence type="ECO:0000313" key="8">
    <source>
        <dbReference type="Proteomes" id="UP000216991"/>
    </source>
</evidence>